<sequence length="217" mass="24304">MKAAAGSTREIQNTDCYVVLFDESGDEFLHRKQMDVDVRCWNFLPNVSRPKVNLKIFRSLQVDLRENYQVKSVDLGTCGLHTVHNGYRAGVVASKRGRDVLLSSLSVLFDNSPARREDFTAIMGQNTFPLKFVSQRWVENEVSTKASTQCASDDSFYGVRAGLASVFPMERDLLDKVPVTLLFLSSSGVQYIVDAIRQNIEPDVTRNNVPQAALSIH</sequence>
<protein>
    <submittedName>
        <fullName evidence="1">Uncharacterized protein</fullName>
    </submittedName>
</protein>
<proteinExistence type="predicted"/>
<organism evidence="1 2">
    <name type="scientific">Dermacentor silvarum</name>
    <name type="common">Tick</name>
    <dbReference type="NCBI Taxonomy" id="543639"/>
    <lineage>
        <taxon>Eukaryota</taxon>
        <taxon>Metazoa</taxon>
        <taxon>Ecdysozoa</taxon>
        <taxon>Arthropoda</taxon>
        <taxon>Chelicerata</taxon>
        <taxon>Arachnida</taxon>
        <taxon>Acari</taxon>
        <taxon>Parasitiformes</taxon>
        <taxon>Ixodida</taxon>
        <taxon>Ixodoidea</taxon>
        <taxon>Ixodidae</taxon>
        <taxon>Rhipicephalinae</taxon>
        <taxon>Dermacentor</taxon>
    </lineage>
</organism>
<gene>
    <name evidence="1" type="ORF">HPB49_010558</name>
</gene>
<name>A0ACB8CWQ4_DERSI</name>
<evidence type="ECO:0000313" key="1">
    <source>
        <dbReference type="EMBL" id="KAH7953609.1"/>
    </source>
</evidence>
<evidence type="ECO:0000313" key="2">
    <source>
        <dbReference type="Proteomes" id="UP000821865"/>
    </source>
</evidence>
<keyword evidence="2" id="KW-1185">Reference proteome</keyword>
<comment type="caution">
    <text evidence="1">The sequence shown here is derived from an EMBL/GenBank/DDBJ whole genome shotgun (WGS) entry which is preliminary data.</text>
</comment>
<dbReference type="Proteomes" id="UP000821865">
    <property type="component" value="Chromosome 4"/>
</dbReference>
<dbReference type="EMBL" id="CM023473">
    <property type="protein sequence ID" value="KAH7953609.1"/>
    <property type="molecule type" value="Genomic_DNA"/>
</dbReference>
<accession>A0ACB8CWQ4</accession>
<reference evidence="1" key="1">
    <citation type="submission" date="2020-05" db="EMBL/GenBank/DDBJ databases">
        <title>Large-scale comparative analyses of tick genomes elucidate their genetic diversity and vector capacities.</title>
        <authorList>
            <person name="Jia N."/>
            <person name="Wang J."/>
            <person name="Shi W."/>
            <person name="Du L."/>
            <person name="Sun Y."/>
            <person name="Zhan W."/>
            <person name="Jiang J."/>
            <person name="Wang Q."/>
            <person name="Zhang B."/>
            <person name="Ji P."/>
            <person name="Sakyi L.B."/>
            <person name="Cui X."/>
            <person name="Yuan T."/>
            <person name="Jiang B."/>
            <person name="Yang W."/>
            <person name="Lam T.T.-Y."/>
            <person name="Chang Q."/>
            <person name="Ding S."/>
            <person name="Wang X."/>
            <person name="Zhu J."/>
            <person name="Ruan X."/>
            <person name="Zhao L."/>
            <person name="Wei J."/>
            <person name="Que T."/>
            <person name="Du C."/>
            <person name="Cheng J."/>
            <person name="Dai P."/>
            <person name="Han X."/>
            <person name="Huang E."/>
            <person name="Gao Y."/>
            <person name="Liu J."/>
            <person name="Shao H."/>
            <person name="Ye R."/>
            <person name="Li L."/>
            <person name="Wei W."/>
            <person name="Wang X."/>
            <person name="Wang C."/>
            <person name="Yang T."/>
            <person name="Huo Q."/>
            <person name="Li W."/>
            <person name="Guo W."/>
            <person name="Chen H."/>
            <person name="Zhou L."/>
            <person name="Ni X."/>
            <person name="Tian J."/>
            <person name="Zhou Y."/>
            <person name="Sheng Y."/>
            <person name="Liu T."/>
            <person name="Pan Y."/>
            <person name="Xia L."/>
            <person name="Li J."/>
            <person name="Zhao F."/>
            <person name="Cao W."/>
        </authorList>
    </citation>
    <scope>NUCLEOTIDE SEQUENCE</scope>
    <source>
        <strain evidence="1">Dsil-2018</strain>
    </source>
</reference>